<dbReference type="KEGG" id="ome:OLMES_4778"/>
<dbReference type="AlphaFoldDB" id="A0A1Y0IE15"/>
<dbReference type="InterPro" id="IPR009003">
    <property type="entry name" value="Peptidase_S1_PA"/>
</dbReference>
<dbReference type="RefSeq" id="WP_232465189.1">
    <property type="nucleotide sequence ID" value="NZ_CP021425.1"/>
</dbReference>
<feature type="binding site" evidence="10">
    <location>
        <position position="176"/>
    </location>
    <ligand>
        <name>substrate</name>
    </ligand>
</feature>
<keyword evidence="5" id="KW-0677">Repeat</keyword>
<keyword evidence="6" id="KW-0574">Periplasm</keyword>
<dbReference type="Gene3D" id="2.30.42.10">
    <property type="match status" value="2"/>
</dbReference>
<keyword evidence="11" id="KW-0472">Membrane</keyword>
<dbReference type="Pfam" id="PF17820">
    <property type="entry name" value="PDZ_6"/>
    <property type="match status" value="1"/>
</dbReference>
<dbReference type="InterPro" id="IPR041489">
    <property type="entry name" value="PDZ_6"/>
</dbReference>
<evidence type="ECO:0000256" key="4">
    <source>
        <dbReference type="ARBA" id="ARBA00022729"/>
    </source>
</evidence>
<dbReference type="FunFam" id="2.40.10.10:FF:000001">
    <property type="entry name" value="Periplasmic serine protease DegS"/>
    <property type="match status" value="1"/>
</dbReference>
<keyword evidence="8" id="KW-0720">Serine protease</keyword>
<evidence type="ECO:0000256" key="9">
    <source>
        <dbReference type="PIRSR" id="PIRSR611782-1"/>
    </source>
</evidence>
<evidence type="ECO:0000256" key="1">
    <source>
        <dbReference type="ARBA" id="ARBA00004418"/>
    </source>
</evidence>
<evidence type="ECO:0000313" key="14">
    <source>
        <dbReference type="Proteomes" id="UP000196027"/>
    </source>
</evidence>
<comment type="similarity">
    <text evidence="2">Belongs to the peptidase S1C family.</text>
</comment>
<dbReference type="CDD" id="cd10839">
    <property type="entry name" value="cpPDZ1_DegP-like"/>
    <property type="match status" value="1"/>
</dbReference>
<dbReference type="InterPro" id="IPR001940">
    <property type="entry name" value="Peptidase_S1C"/>
</dbReference>
<feature type="active site" description="Charge relay system" evidence="9">
    <location>
        <position position="250"/>
    </location>
</feature>
<proteinExistence type="inferred from homology"/>
<accession>A0A1Y0IE15</accession>
<reference evidence="13 14" key="1">
    <citation type="submission" date="2017-05" db="EMBL/GenBank/DDBJ databases">
        <title>Genomic insights into alkan degradation activity of Oleiphilus messinensis.</title>
        <authorList>
            <person name="Kozyavkin S.A."/>
            <person name="Slesarev A.I."/>
            <person name="Golyshin P.N."/>
            <person name="Korzhenkov A."/>
            <person name="Golyshina O.N."/>
            <person name="Toshchakov S.V."/>
        </authorList>
    </citation>
    <scope>NUCLEOTIDE SEQUENCE [LARGE SCALE GENOMIC DNA]</scope>
    <source>
        <strain evidence="13 14">ME102</strain>
    </source>
</reference>
<dbReference type="Proteomes" id="UP000196027">
    <property type="component" value="Chromosome"/>
</dbReference>
<evidence type="ECO:0000256" key="7">
    <source>
        <dbReference type="ARBA" id="ARBA00022801"/>
    </source>
</evidence>
<dbReference type="GO" id="GO:0004252">
    <property type="term" value="F:serine-type endopeptidase activity"/>
    <property type="evidence" value="ECO:0007669"/>
    <property type="project" value="InterPro"/>
</dbReference>
<organism evidence="13 14">
    <name type="scientific">Oleiphilus messinensis</name>
    <dbReference type="NCBI Taxonomy" id="141451"/>
    <lineage>
        <taxon>Bacteria</taxon>
        <taxon>Pseudomonadati</taxon>
        <taxon>Pseudomonadota</taxon>
        <taxon>Gammaproteobacteria</taxon>
        <taxon>Oceanospirillales</taxon>
        <taxon>Oleiphilaceae</taxon>
        <taxon>Oleiphilus</taxon>
    </lineage>
</organism>
<dbReference type="Pfam" id="PF13180">
    <property type="entry name" value="PDZ_2"/>
    <property type="match status" value="1"/>
</dbReference>
<name>A0A1Y0IE15_9GAMM</name>
<gene>
    <name evidence="13" type="ORF">OLMES_4778</name>
</gene>
<evidence type="ECO:0000256" key="3">
    <source>
        <dbReference type="ARBA" id="ARBA00022670"/>
    </source>
</evidence>
<dbReference type="SUPFAM" id="SSF50156">
    <property type="entry name" value="PDZ domain-like"/>
    <property type="match status" value="2"/>
</dbReference>
<keyword evidence="7" id="KW-0378">Hydrolase</keyword>
<dbReference type="InterPro" id="IPR001478">
    <property type="entry name" value="PDZ"/>
</dbReference>
<dbReference type="InterPro" id="IPR011782">
    <property type="entry name" value="Pept_S1C_Do"/>
</dbReference>
<evidence type="ECO:0000256" key="11">
    <source>
        <dbReference type="SAM" id="Phobius"/>
    </source>
</evidence>
<dbReference type="PANTHER" id="PTHR22939">
    <property type="entry name" value="SERINE PROTEASE FAMILY S1C HTRA-RELATED"/>
    <property type="match status" value="1"/>
</dbReference>
<dbReference type="PANTHER" id="PTHR22939:SF129">
    <property type="entry name" value="SERINE PROTEASE HTRA2, MITOCHONDRIAL"/>
    <property type="match status" value="1"/>
</dbReference>
<evidence type="ECO:0000313" key="13">
    <source>
        <dbReference type="EMBL" id="ARU58767.1"/>
    </source>
</evidence>
<feature type="binding site" evidence="10">
    <location>
        <begin position="248"/>
        <end position="250"/>
    </location>
    <ligand>
        <name>substrate</name>
    </ligand>
</feature>
<dbReference type="GO" id="GO:0042597">
    <property type="term" value="C:periplasmic space"/>
    <property type="evidence" value="ECO:0007669"/>
    <property type="project" value="UniProtKB-SubCell"/>
</dbReference>
<keyword evidence="4" id="KW-0732">Signal</keyword>
<dbReference type="SMART" id="SM00228">
    <property type="entry name" value="PDZ"/>
    <property type="match status" value="2"/>
</dbReference>
<sequence>MRKQTNNFDEAYVVKCYAGNLNRESRVTVMVVLLGLTVLIFGLIMPSRSWAAIPDQVAGKPVPSLAPILKQATPAVVNIATFTQVRRINPLLDDPFFRRFFNVPDRLFKQRNQTPERRPQSAGSGVIVRTESQNGGVVGYVLTNHHVIDQADDITVTLQDGQELSATLLGSDESVDIAVLRIQAQHLALLPTTTSSSLEVGDFVVAIGNPFGLGQTVTSGIVSALGRSGLGIYGYEDFIQTDASINPGNSGGALINLRGELVGINSAIIAPAGGNVGIGFAIPTEIALNVLDQLIAYGEVRRGQLGLLFQDVTPKLAEAFQLTSVRGVLVTRVLADMPAAEAGFQAGDVVLAMNGRSVSSAQDLNNRIGLAAVGRPVNFRVVRNGVEMTIVAELKSAQANVMNGAEVHAMLTGLALRDYHLKNGPESVAVEISSSDTGPAREQGLLQGDLIVAANRVRVRNVEQLKRAVRGAEAILLRIERDGRSYYLTLP</sequence>
<feature type="active site" description="Charge relay system" evidence="9">
    <location>
        <position position="146"/>
    </location>
</feature>
<keyword evidence="11" id="KW-0812">Transmembrane</keyword>
<evidence type="ECO:0000256" key="6">
    <source>
        <dbReference type="ARBA" id="ARBA00022764"/>
    </source>
</evidence>
<evidence type="ECO:0000256" key="2">
    <source>
        <dbReference type="ARBA" id="ARBA00010541"/>
    </source>
</evidence>
<feature type="domain" description="PDZ" evidence="12">
    <location>
        <begin position="294"/>
        <end position="385"/>
    </location>
</feature>
<evidence type="ECO:0000259" key="12">
    <source>
        <dbReference type="PROSITE" id="PS50106"/>
    </source>
</evidence>
<keyword evidence="3 13" id="KW-0645">Protease</keyword>
<dbReference type="NCBIfam" id="TIGR02037">
    <property type="entry name" value="degP_htrA_DO"/>
    <property type="match status" value="1"/>
</dbReference>
<dbReference type="InterPro" id="IPR036034">
    <property type="entry name" value="PDZ_sf"/>
</dbReference>
<comment type="subcellular location">
    <subcellularLocation>
        <location evidence="1">Periplasm</location>
    </subcellularLocation>
</comment>
<evidence type="ECO:0000256" key="10">
    <source>
        <dbReference type="PIRSR" id="PIRSR611782-2"/>
    </source>
</evidence>
<dbReference type="EMBL" id="CP021425">
    <property type="protein sequence ID" value="ARU58767.1"/>
    <property type="molecule type" value="Genomic_DNA"/>
</dbReference>
<dbReference type="Gene3D" id="2.40.10.120">
    <property type="match status" value="1"/>
</dbReference>
<protein>
    <submittedName>
        <fullName evidence="13">Protease Do</fullName>
    </submittedName>
</protein>
<feature type="binding site" evidence="10">
    <location>
        <position position="146"/>
    </location>
    <ligand>
        <name>substrate</name>
    </ligand>
</feature>
<keyword evidence="14" id="KW-1185">Reference proteome</keyword>
<keyword evidence="11" id="KW-1133">Transmembrane helix</keyword>
<dbReference type="GO" id="GO:0006515">
    <property type="term" value="P:protein quality control for misfolded or incompletely synthesized proteins"/>
    <property type="evidence" value="ECO:0007669"/>
    <property type="project" value="TreeGrafter"/>
</dbReference>
<dbReference type="SUPFAM" id="SSF50494">
    <property type="entry name" value="Trypsin-like serine proteases"/>
    <property type="match status" value="1"/>
</dbReference>
<evidence type="ECO:0000256" key="8">
    <source>
        <dbReference type="ARBA" id="ARBA00022825"/>
    </source>
</evidence>
<feature type="transmembrane region" description="Helical" evidence="11">
    <location>
        <begin position="27"/>
        <end position="45"/>
    </location>
</feature>
<dbReference type="PROSITE" id="PS50106">
    <property type="entry name" value="PDZ"/>
    <property type="match status" value="1"/>
</dbReference>
<dbReference type="PRINTS" id="PR00834">
    <property type="entry name" value="PROTEASES2C"/>
</dbReference>
<dbReference type="Pfam" id="PF13365">
    <property type="entry name" value="Trypsin_2"/>
    <property type="match status" value="1"/>
</dbReference>
<evidence type="ECO:0000256" key="5">
    <source>
        <dbReference type="ARBA" id="ARBA00022737"/>
    </source>
</evidence>
<feature type="active site" description="Charge relay system" evidence="9">
    <location>
        <position position="176"/>
    </location>
</feature>
<feature type="binding site" evidence="10">
    <location>
        <begin position="266"/>
        <end position="270"/>
    </location>
    <ligand>
        <name>substrate</name>
    </ligand>
</feature>